<gene>
    <name evidence="1" type="ORF">EJ02DRAFT_131431</name>
</gene>
<keyword evidence="2" id="KW-1185">Reference proteome</keyword>
<dbReference type="Proteomes" id="UP000800038">
    <property type="component" value="Unassembled WGS sequence"/>
</dbReference>
<proteinExistence type="predicted"/>
<evidence type="ECO:0000313" key="2">
    <source>
        <dbReference type="Proteomes" id="UP000800038"/>
    </source>
</evidence>
<sequence length="111" mass="12600">MTLVYFIWGNSAVELSHNFGGSTRGHPNIIKEPGHLRAWLGTANPPPDLRVTRQPCGSATRKLRFPRIWLCFCYLSAMQGLREGVRHVNVRGQGERCMDGVCEAVEYPRRF</sequence>
<accession>A0A6A5S6J8</accession>
<protein>
    <submittedName>
        <fullName evidence="1">Uncharacterized protein</fullName>
    </submittedName>
</protein>
<name>A0A6A5S6J8_9PLEO</name>
<organism evidence="1 2">
    <name type="scientific">Clathrospora elynae</name>
    <dbReference type="NCBI Taxonomy" id="706981"/>
    <lineage>
        <taxon>Eukaryota</taxon>
        <taxon>Fungi</taxon>
        <taxon>Dikarya</taxon>
        <taxon>Ascomycota</taxon>
        <taxon>Pezizomycotina</taxon>
        <taxon>Dothideomycetes</taxon>
        <taxon>Pleosporomycetidae</taxon>
        <taxon>Pleosporales</taxon>
        <taxon>Diademaceae</taxon>
        <taxon>Clathrospora</taxon>
    </lineage>
</organism>
<dbReference type="AlphaFoldDB" id="A0A6A5S6J8"/>
<dbReference type="EMBL" id="ML976276">
    <property type="protein sequence ID" value="KAF1935389.1"/>
    <property type="molecule type" value="Genomic_DNA"/>
</dbReference>
<evidence type="ECO:0000313" key="1">
    <source>
        <dbReference type="EMBL" id="KAF1935389.1"/>
    </source>
</evidence>
<reference evidence="1" key="1">
    <citation type="journal article" date="2020" name="Stud. Mycol.">
        <title>101 Dothideomycetes genomes: a test case for predicting lifestyles and emergence of pathogens.</title>
        <authorList>
            <person name="Haridas S."/>
            <person name="Albert R."/>
            <person name="Binder M."/>
            <person name="Bloem J."/>
            <person name="Labutti K."/>
            <person name="Salamov A."/>
            <person name="Andreopoulos B."/>
            <person name="Baker S."/>
            <person name="Barry K."/>
            <person name="Bills G."/>
            <person name="Bluhm B."/>
            <person name="Cannon C."/>
            <person name="Castanera R."/>
            <person name="Culley D."/>
            <person name="Daum C."/>
            <person name="Ezra D."/>
            <person name="Gonzalez J."/>
            <person name="Henrissat B."/>
            <person name="Kuo A."/>
            <person name="Liang C."/>
            <person name="Lipzen A."/>
            <person name="Lutzoni F."/>
            <person name="Magnuson J."/>
            <person name="Mondo S."/>
            <person name="Nolan M."/>
            <person name="Ohm R."/>
            <person name="Pangilinan J."/>
            <person name="Park H.-J."/>
            <person name="Ramirez L."/>
            <person name="Alfaro M."/>
            <person name="Sun H."/>
            <person name="Tritt A."/>
            <person name="Yoshinaga Y."/>
            <person name="Zwiers L.-H."/>
            <person name="Turgeon B."/>
            <person name="Goodwin S."/>
            <person name="Spatafora J."/>
            <person name="Crous P."/>
            <person name="Grigoriev I."/>
        </authorList>
    </citation>
    <scope>NUCLEOTIDE SEQUENCE</scope>
    <source>
        <strain evidence="1">CBS 161.51</strain>
    </source>
</reference>